<dbReference type="PROSITE" id="PS50043">
    <property type="entry name" value="HTH_LUXR_2"/>
    <property type="match status" value="1"/>
</dbReference>
<dbReference type="InterPro" id="IPR016032">
    <property type="entry name" value="Sig_transdc_resp-reg_C-effctor"/>
</dbReference>
<dbReference type="SUPFAM" id="SSF46894">
    <property type="entry name" value="C-terminal effector domain of the bipartite response regulators"/>
    <property type="match status" value="1"/>
</dbReference>
<dbReference type="SMART" id="SM00421">
    <property type="entry name" value="HTH_LUXR"/>
    <property type="match status" value="1"/>
</dbReference>
<keyword evidence="7" id="KW-1185">Reference proteome</keyword>
<keyword evidence="1" id="KW-0238">DNA-binding</keyword>
<dbReference type="PANTHER" id="PTHR43214:SF43">
    <property type="entry name" value="TWO-COMPONENT RESPONSE REGULATOR"/>
    <property type="match status" value="1"/>
</dbReference>
<dbReference type="InterPro" id="IPR001789">
    <property type="entry name" value="Sig_transdc_resp-reg_receiver"/>
</dbReference>
<feature type="region of interest" description="Disordered" evidence="3">
    <location>
        <begin position="223"/>
        <end position="247"/>
    </location>
</feature>
<evidence type="ECO:0000256" key="1">
    <source>
        <dbReference type="ARBA" id="ARBA00023125"/>
    </source>
</evidence>
<evidence type="ECO:0000259" key="5">
    <source>
        <dbReference type="PROSITE" id="PS50110"/>
    </source>
</evidence>
<dbReference type="Pfam" id="PF00196">
    <property type="entry name" value="GerE"/>
    <property type="match status" value="1"/>
</dbReference>
<accession>A0ABW0Z773</accession>
<feature type="domain" description="HTH luxR-type" evidence="4">
    <location>
        <begin position="159"/>
        <end position="224"/>
    </location>
</feature>
<feature type="domain" description="Response regulatory" evidence="5">
    <location>
        <begin position="18"/>
        <end position="130"/>
    </location>
</feature>
<dbReference type="Gene3D" id="3.40.50.2300">
    <property type="match status" value="1"/>
</dbReference>
<sequence>MEPTPDPLNTPARKAPATVLLADGDPGFRTGLRTVLEGLGRYTVVGEAAGDTEAGRLLRETRPGLVVMELALARRAELRGLPADRRPKVVLVAEEGCREGLADALDAGACGFVTRTLDAALLDAVLGHVLADGCAFAAPRLVGALTRQPPRPQPQFTVAHRRAALLGPTEREVLRLLGHGLDNARIAHELRLSHSSVKATVSRLLARLGLKHRTQAALVANETGLTDEPSGPGSLYRREGTYPDMRR</sequence>
<dbReference type="SUPFAM" id="SSF52172">
    <property type="entry name" value="CheY-like"/>
    <property type="match status" value="1"/>
</dbReference>
<dbReference type="InterPro" id="IPR000792">
    <property type="entry name" value="Tscrpt_reg_LuxR_C"/>
</dbReference>
<comment type="caution">
    <text evidence="2">Lacks conserved residue(s) required for the propagation of feature annotation.</text>
</comment>
<gene>
    <name evidence="6" type="ORF">ACFP1Z_19045</name>
</gene>
<comment type="caution">
    <text evidence="6">The sequence shown here is derived from an EMBL/GenBank/DDBJ whole genome shotgun (WGS) entry which is preliminary data.</text>
</comment>
<dbReference type="CDD" id="cd06170">
    <property type="entry name" value="LuxR_C_like"/>
    <property type="match status" value="1"/>
</dbReference>
<dbReference type="EMBL" id="JBHSPB010000011">
    <property type="protein sequence ID" value="MFC5722265.1"/>
    <property type="molecule type" value="Genomic_DNA"/>
</dbReference>
<dbReference type="InterPro" id="IPR039420">
    <property type="entry name" value="WalR-like"/>
</dbReference>
<evidence type="ECO:0000256" key="3">
    <source>
        <dbReference type="SAM" id="MobiDB-lite"/>
    </source>
</evidence>
<evidence type="ECO:0000313" key="6">
    <source>
        <dbReference type="EMBL" id="MFC5722265.1"/>
    </source>
</evidence>
<proteinExistence type="predicted"/>
<dbReference type="PANTHER" id="PTHR43214">
    <property type="entry name" value="TWO-COMPONENT RESPONSE REGULATOR"/>
    <property type="match status" value="1"/>
</dbReference>
<dbReference type="Proteomes" id="UP001596083">
    <property type="component" value="Unassembled WGS sequence"/>
</dbReference>
<organism evidence="6 7">
    <name type="scientific">Streptomyces gamaensis</name>
    <dbReference type="NCBI Taxonomy" id="1763542"/>
    <lineage>
        <taxon>Bacteria</taxon>
        <taxon>Bacillati</taxon>
        <taxon>Actinomycetota</taxon>
        <taxon>Actinomycetes</taxon>
        <taxon>Kitasatosporales</taxon>
        <taxon>Streptomycetaceae</taxon>
        <taxon>Streptomyces</taxon>
    </lineage>
</organism>
<dbReference type="PRINTS" id="PR00038">
    <property type="entry name" value="HTHLUXR"/>
</dbReference>
<dbReference type="PROSITE" id="PS50110">
    <property type="entry name" value="RESPONSE_REGULATORY"/>
    <property type="match status" value="1"/>
</dbReference>
<dbReference type="RefSeq" id="WP_390317650.1">
    <property type="nucleotide sequence ID" value="NZ_JBHSPB010000011.1"/>
</dbReference>
<protein>
    <submittedName>
        <fullName evidence="6">LuxR C-terminal-related transcriptional regulator</fullName>
    </submittedName>
</protein>
<name>A0ABW0Z773_9ACTN</name>
<reference evidence="7" key="1">
    <citation type="journal article" date="2019" name="Int. J. Syst. Evol. Microbiol.">
        <title>The Global Catalogue of Microorganisms (GCM) 10K type strain sequencing project: providing services to taxonomists for standard genome sequencing and annotation.</title>
        <authorList>
            <consortium name="The Broad Institute Genomics Platform"/>
            <consortium name="The Broad Institute Genome Sequencing Center for Infectious Disease"/>
            <person name="Wu L."/>
            <person name="Ma J."/>
        </authorList>
    </citation>
    <scope>NUCLEOTIDE SEQUENCE [LARGE SCALE GENOMIC DNA]</scope>
    <source>
        <strain evidence="7">CGMCC 4.7304</strain>
    </source>
</reference>
<evidence type="ECO:0000259" key="4">
    <source>
        <dbReference type="PROSITE" id="PS50043"/>
    </source>
</evidence>
<evidence type="ECO:0000256" key="2">
    <source>
        <dbReference type="PROSITE-ProRule" id="PRU00169"/>
    </source>
</evidence>
<evidence type="ECO:0000313" key="7">
    <source>
        <dbReference type="Proteomes" id="UP001596083"/>
    </source>
</evidence>
<feature type="compositionally biased region" description="Basic and acidic residues" evidence="3">
    <location>
        <begin position="236"/>
        <end position="247"/>
    </location>
</feature>
<dbReference type="InterPro" id="IPR011006">
    <property type="entry name" value="CheY-like_superfamily"/>
</dbReference>